<proteinExistence type="predicted"/>
<dbReference type="RefSeq" id="WP_010292364.1">
    <property type="nucleotide sequence ID" value="NZ_CP042383.1"/>
</dbReference>
<name>A0A5B8T1J0_LEUPS</name>
<reference evidence="2 5" key="2">
    <citation type="submission" date="2023-02" db="EMBL/GenBank/DDBJ databases">
        <title>Antimicrobial susceptibility testing and tentative epidemiological cut-off values for Lactobacillaceae family species intended for ingestion.</title>
        <authorList>
            <person name="Noehr-Meldgaard K."/>
            <person name="Struve C."/>
            <person name="Ingmer H."/>
            <person name="Koza A."/>
            <person name="Al-Nakeeb K."/>
            <person name="Agersoe Y."/>
        </authorList>
    </citation>
    <scope>NUCLEOTIDE SEQUENCE [LARGE SCALE GENOMIC DNA]</scope>
    <source>
        <strain evidence="2 5">DSM 20193</strain>
    </source>
</reference>
<dbReference type="Pfam" id="PF01944">
    <property type="entry name" value="SpoIIM"/>
    <property type="match status" value="1"/>
</dbReference>
<reference evidence="3 4" key="1">
    <citation type="submission" date="2019-06" db="EMBL/GenBank/DDBJ databases">
        <title>Genome analyses of bacteria isolated from kimchi.</title>
        <authorList>
            <person name="Lee S."/>
            <person name="Ahn S."/>
            <person name="Roh S."/>
        </authorList>
    </citation>
    <scope>NUCLEOTIDE SEQUENCE [LARGE SCALE GENOMIC DNA]</scope>
    <source>
        <strain evidence="3 4">CBA3630</strain>
    </source>
</reference>
<keyword evidence="1" id="KW-0812">Transmembrane</keyword>
<evidence type="ECO:0000256" key="1">
    <source>
        <dbReference type="SAM" id="Phobius"/>
    </source>
</evidence>
<dbReference type="GeneID" id="64345227"/>
<protein>
    <submittedName>
        <fullName evidence="3">Stage II sporulation protein M</fullName>
    </submittedName>
</protein>
<dbReference type="EMBL" id="CP042383">
    <property type="protein sequence ID" value="QEA42846.1"/>
    <property type="molecule type" value="Genomic_DNA"/>
</dbReference>
<keyword evidence="5" id="KW-1185">Reference proteome</keyword>
<feature type="transmembrane region" description="Helical" evidence="1">
    <location>
        <begin position="141"/>
        <end position="159"/>
    </location>
</feature>
<dbReference type="KEGG" id="lpse:FGL85_10180"/>
<keyword evidence="1" id="KW-0472">Membrane</keyword>
<evidence type="ECO:0000313" key="4">
    <source>
        <dbReference type="Proteomes" id="UP000321296"/>
    </source>
</evidence>
<dbReference type="EMBL" id="JARGDN010000007">
    <property type="protein sequence ID" value="MDG9733946.1"/>
    <property type="molecule type" value="Genomic_DNA"/>
</dbReference>
<feature type="transmembrane region" description="Helical" evidence="1">
    <location>
        <begin position="7"/>
        <end position="25"/>
    </location>
</feature>
<gene>
    <name evidence="3" type="ORF">FGL85_10180</name>
    <name evidence="2" type="ORF">P1N92_07430</name>
</gene>
<dbReference type="Proteomes" id="UP000321296">
    <property type="component" value="Chromosome"/>
</dbReference>
<sequence>MFATKRDFLLLLVTLGVGTIVGYIFSPKEIGTNVSERGKLSVAEICNHNVGVVLLILIVGMLTYGIVAYLLLFINGLSLGIVMANITLGNIIFTLIPYSIFELAAFIIAAFASINLSRQLRQTIKQKNTSIMWQYVGYDKLFLAIVFVFLGSAAILEVHI</sequence>
<keyword evidence="1" id="KW-1133">Transmembrane helix</keyword>
<feature type="transmembrane region" description="Helical" evidence="1">
    <location>
        <begin position="50"/>
        <end position="72"/>
    </location>
</feature>
<organism evidence="3 4">
    <name type="scientific">Leuconostoc pseudomesenteroides</name>
    <dbReference type="NCBI Taxonomy" id="33968"/>
    <lineage>
        <taxon>Bacteria</taxon>
        <taxon>Bacillati</taxon>
        <taxon>Bacillota</taxon>
        <taxon>Bacilli</taxon>
        <taxon>Lactobacillales</taxon>
        <taxon>Lactobacillaceae</taxon>
        <taxon>Leuconostoc</taxon>
    </lineage>
</organism>
<evidence type="ECO:0000313" key="5">
    <source>
        <dbReference type="Proteomes" id="UP001529201"/>
    </source>
</evidence>
<evidence type="ECO:0000313" key="2">
    <source>
        <dbReference type="EMBL" id="MDG9733946.1"/>
    </source>
</evidence>
<dbReference type="InterPro" id="IPR002798">
    <property type="entry name" value="SpoIIM-like"/>
</dbReference>
<accession>A0A5B8T1J0</accession>
<dbReference type="Proteomes" id="UP001529201">
    <property type="component" value="Unassembled WGS sequence"/>
</dbReference>
<feature type="transmembrane region" description="Helical" evidence="1">
    <location>
        <begin position="103"/>
        <end position="120"/>
    </location>
</feature>
<dbReference type="AlphaFoldDB" id="A0A5B8T1J0"/>
<evidence type="ECO:0000313" key="3">
    <source>
        <dbReference type="EMBL" id="QEA42846.1"/>
    </source>
</evidence>